<protein>
    <submittedName>
        <fullName evidence="2">Uncharacterized protein</fullName>
    </submittedName>
</protein>
<evidence type="ECO:0000256" key="1">
    <source>
        <dbReference type="SAM" id="MobiDB-lite"/>
    </source>
</evidence>
<sequence length="170" mass="17542">MNVAALLQDSPSNTRKPHIQSPPPDSLQATQHPRPPDGVPSAPSSPSSYPRTVPAQSRPRTAHHQSYASPDYPPSRSRADSSPSLYRPHLTPAAAAAAPAAASPAATSPTPDPCPARRPSLPAPPSHRAFPSHGQSPASPPLTLCPILGSPSSTGVLPFRPPVQSNPGLV</sequence>
<name>F8QIQ1_SERL3</name>
<evidence type="ECO:0000313" key="3">
    <source>
        <dbReference type="Proteomes" id="UP000008063"/>
    </source>
</evidence>
<dbReference type="EMBL" id="GL945530">
    <property type="protein sequence ID" value="EGN91823.1"/>
    <property type="molecule type" value="Genomic_DNA"/>
</dbReference>
<dbReference type="InParanoid" id="F8QIQ1"/>
<evidence type="ECO:0000313" key="2">
    <source>
        <dbReference type="EMBL" id="EGN91823.1"/>
    </source>
</evidence>
<reference evidence="3" key="1">
    <citation type="journal article" date="2011" name="Science">
        <title>The plant cell wall-decomposing machinery underlies the functional diversity of forest fungi.</title>
        <authorList>
            <person name="Eastwood D.C."/>
            <person name="Floudas D."/>
            <person name="Binder M."/>
            <person name="Majcherczyk A."/>
            <person name="Schneider P."/>
            <person name="Aerts A."/>
            <person name="Asiegbu F.O."/>
            <person name="Baker S.E."/>
            <person name="Barry K."/>
            <person name="Bendiksby M."/>
            <person name="Blumentritt M."/>
            <person name="Coutinho P.M."/>
            <person name="Cullen D."/>
            <person name="de Vries R.P."/>
            <person name="Gathman A."/>
            <person name="Goodell B."/>
            <person name="Henrissat B."/>
            <person name="Ihrmark K."/>
            <person name="Kauserud H."/>
            <person name="Kohler A."/>
            <person name="LaButti K."/>
            <person name="Lapidus A."/>
            <person name="Lavin J.L."/>
            <person name="Lee Y.-H."/>
            <person name="Lindquist E."/>
            <person name="Lilly W."/>
            <person name="Lucas S."/>
            <person name="Morin E."/>
            <person name="Murat C."/>
            <person name="Oguiza J.A."/>
            <person name="Park J."/>
            <person name="Pisabarro A.G."/>
            <person name="Riley R."/>
            <person name="Rosling A."/>
            <person name="Salamov A."/>
            <person name="Schmidt O."/>
            <person name="Schmutz J."/>
            <person name="Skrede I."/>
            <person name="Stenlid J."/>
            <person name="Wiebenga A."/>
            <person name="Xie X."/>
            <person name="Kuees U."/>
            <person name="Hibbett D.S."/>
            <person name="Hoffmeister D."/>
            <person name="Hoegberg N."/>
            <person name="Martin F."/>
            <person name="Grigoriev I.V."/>
            <person name="Watkinson S.C."/>
        </authorList>
    </citation>
    <scope>NUCLEOTIDE SEQUENCE [LARGE SCALE GENOMIC DNA]</scope>
    <source>
        <strain evidence="3">strain S7.3</strain>
    </source>
</reference>
<dbReference type="AlphaFoldDB" id="F8QIQ1"/>
<feature type="compositionally biased region" description="Low complexity" evidence="1">
    <location>
        <begin position="91"/>
        <end position="109"/>
    </location>
</feature>
<keyword evidence="3" id="KW-1185">Reference proteome</keyword>
<proteinExistence type="predicted"/>
<gene>
    <name evidence="2" type="ORF">SERLA73DRAFT_80103</name>
</gene>
<dbReference type="Proteomes" id="UP000008063">
    <property type="component" value="Unassembled WGS sequence"/>
</dbReference>
<dbReference type="HOGENOM" id="CLU_1571583_0_0_1"/>
<feature type="compositionally biased region" description="Low complexity" evidence="1">
    <location>
        <begin position="66"/>
        <end position="84"/>
    </location>
</feature>
<accession>F8QIQ1</accession>
<feature type="compositionally biased region" description="Pro residues" evidence="1">
    <location>
        <begin position="110"/>
        <end position="125"/>
    </location>
</feature>
<feature type="compositionally biased region" description="Low complexity" evidence="1">
    <location>
        <begin position="39"/>
        <end position="50"/>
    </location>
</feature>
<organism evidence="3">
    <name type="scientific">Serpula lacrymans var. lacrymans (strain S7.3)</name>
    <name type="common">Dry rot fungus</name>
    <dbReference type="NCBI Taxonomy" id="936435"/>
    <lineage>
        <taxon>Eukaryota</taxon>
        <taxon>Fungi</taxon>
        <taxon>Dikarya</taxon>
        <taxon>Basidiomycota</taxon>
        <taxon>Agaricomycotina</taxon>
        <taxon>Agaricomycetes</taxon>
        <taxon>Agaricomycetidae</taxon>
        <taxon>Boletales</taxon>
        <taxon>Coniophorineae</taxon>
        <taxon>Serpulaceae</taxon>
        <taxon>Serpula</taxon>
    </lineage>
</organism>
<feature type="region of interest" description="Disordered" evidence="1">
    <location>
        <begin position="1"/>
        <end position="170"/>
    </location>
</feature>